<protein>
    <submittedName>
        <fullName evidence="3">BQ5605_C002g01540 protein</fullName>
    </submittedName>
</protein>
<dbReference type="STRING" id="796604.A0A2X0M3G7"/>
<dbReference type="PROSITE" id="PS00166">
    <property type="entry name" value="ENOYL_COA_HYDRATASE"/>
    <property type="match status" value="1"/>
</dbReference>
<sequence>MMPASATKGQPQVGDHLVITYPMDKVMQLRLNKPKALNAMDDNLEDDLKNVLDWFEEEPSLWVCVVTGTGRAFCAGQDLKGWNSTQGSDKAPHAKIRSNPYGFGSIARRLSKKILIAAVNGIALGGGAELLVNCDIVIGVKGGIVGFPEVRRGVMASVGGIPNTYQRSPQLAPYLLTGLNIPPHLCEQHIFTQTVASADQIIPAALEWASKVVECSPDAVQVTKEQINLTKNGVGILDVVKRSLDSELAQATYVGENMKEGLRSFAEKRAPRWNDPPRVGKTKL</sequence>
<dbReference type="EMBL" id="FQNC01000041">
    <property type="protein sequence ID" value="SGY33757.1"/>
    <property type="molecule type" value="Genomic_DNA"/>
</dbReference>
<evidence type="ECO:0000313" key="3">
    <source>
        <dbReference type="EMBL" id="SGY33757.1"/>
    </source>
</evidence>
<comment type="similarity">
    <text evidence="1 2">Belongs to the enoyl-CoA hydratase/isomerase family.</text>
</comment>
<dbReference type="PANTHER" id="PTHR11941">
    <property type="entry name" value="ENOYL-COA HYDRATASE-RELATED"/>
    <property type="match status" value="1"/>
</dbReference>
<dbReference type="InterPro" id="IPR001753">
    <property type="entry name" value="Enoyl-CoA_hydra/iso"/>
</dbReference>
<reference evidence="3 4" key="1">
    <citation type="submission" date="2016-11" db="EMBL/GenBank/DDBJ databases">
        <authorList>
            <person name="Jaros S."/>
            <person name="Januszkiewicz K."/>
            <person name="Wedrychowicz H."/>
        </authorList>
    </citation>
    <scope>NUCLEOTIDE SEQUENCE [LARGE SCALE GENOMIC DNA]</scope>
</reference>
<dbReference type="GO" id="GO:0005739">
    <property type="term" value="C:mitochondrion"/>
    <property type="evidence" value="ECO:0007669"/>
    <property type="project" value="TreeGrafter"/>
</dbReference>
<dbReference type="CDD" id="cd06558">
    <property type="entry name" value="crotonase-like"/>
    <property type="match status" value="1"/>
</dbReference>
<dbReference type="GO" id="GO:0006635">
    <property type="term" value="P:fatty acid beta-oxidation"/>
    <property type="evidence" value="ECO:0007669"/>
    <property type="project" value="TreeGrafter"/>
</dbReference>
<dbReference type="InterPro" id="IPR018376">
    <property type="entry name" value="Enoyl-CoA_hyd/isom_CS"/>
</dbReference>
<dbReference type="SUPFAM" id="SSF52096">
    <property type="entry name" value="ClpP/crotonase"/>
    <property type="match status" value="1"/>
</dbReference>
<dbReference type="InterPro" id="IPR029045">
    <property type="entry name" value="ClpP/crotonase-like_dom_sf"/>
</dbReference>
<organism evidence="3 4">
    <name type="scientific">Microbotryum silenes-dioicae</name>
    <dbReference type="NCBI Taxonomy" id="796604"/>
    <lineage>
        <taxon>Eukaryota</taxon>
        <taxon>Fungi</taxon>
        <taxon>Dikarya</taxon>
        <taxon>Basidiomycota</taxon>
        <taxon>Pucciniomycotina</taxon>
        <taxon>Microbotryomycetes</taxon>
        <taxon>Microbotryales</taxon>
        <taxon>Microbotryaceae</taxon>
        <taxon>Microbotryum</taxon>
    </lineage>
</organism>
<dbReference type="PANTHER" id="PTHR11941:SF158">
    <property type="entry name" value="ENOYL-COA HYDRATASE (AFU_ORTHOLOGUE AFUA_2G10650)"/>
    <property type="match status" value="1"/>
</dbReference>
<dbReference type="GO" id="GO:0003824">
    <property type="term" value="F:catalytic activity"/>
    <property type="evidence" value="ECO:0007669"/>
    <property type="project" value="InterPro"/>
</dbReference>
<keyword evidence="4" id="KW-1185">Reference proteome</keyword>
<evidence type="ECO:0000256" key="1">
    <source>
        <dbReference type="ARBA" id="ARBA00005254"/>
    </source>
</evidence>
<gene>
    <name evidence="3" type="primary">BQ5605_C002g01540</name>
    <name evidence="3" type="ORF">BQ5605_C002G01540</name>
</gene>
<proteinExistence type="inferred from homology"/>
<evidence type="ECO:0000313" key="4">
    <source>
        <dbReference type="Proteomes" id="UP000249464"/>
    </source>
</evidence>
<dbReference type="Proteomes" id="UP000249464">
    <property type="component" value="Unassembled WGS sequence"/>
</dbReference>
<name>A0A2X0M3G7_9BASI</name>
<dbReference type="AlphaFoldDB" id="A0A2X0M3G7"/>
<dbReference type="Pfam" id="PF00378">
    <property type="entry name" value="ECH_1"/>
    <property type="match status" value="1"/>
</dbReference>
<accession>A0A2X0M3G7</accession>
<dbReference type="Gene3D" id="3.90.226.10">
    <property type="entry name" value="2-enoyl-CoA Hydratase, Chain A, domain 1"/>
    <property type="match status" value="1"/>
</dbReference>
<evidence type="ECO:0000256" key="2">
    <source>
        <dbReference type="RuleBase" id="RU003707"/>
    </source>
</evidence>